<feature type="region of interest" description="Disordered" evidence="1">
    <location>
        <begin position="80"/>
        <end position="119"/>
    </location>
</feature>
<protein>
    <submittedName>
        <fullName evidence="2">Uncharacterized protein</fullName>
    </submittedName>
</protein>
<dbReference type="Proteomes" id="UP001374535">
    <property type="component" value="Chromosome 7"/>
</dbReference>
<name>A0AAQ3N7X2_VIGMU</name>
<feature type="compositionally biased region" description="Basic and acidic residues" evidence="1">
    <location>
        <begin position="220"/>
        <end position="235"/>
    </location>
</feature>
<evidence type="ECO:0000313" key="3">
    <source>
        <dbReference type="Proteomes" id="UP001374535"/>
    </source>
</evidence>
<dbReference type="EMBL" id="CP144694">
    <property type="protein sequence ID" value="WVZ04060.1"/>
    <property type="molecule type" value="Genomic_DNA"/>
</dbReference>
<keyword evidence="3" id="KW-1185">Reference proteome</keyword>
<accession>A0AAQ3N7X2</accession>
<proteinExistence type="predicted"/>
<dbReference type="AlphaFoldDB" id="A0AAQ3N7X2"/>
<gene>
    <name evidence="2" type="ORF">V8G54_024866</name>
</gene>
<sequence>MAKLLSKNFRLDLLMSQQLYFIVASLSQKSRQANPTRTSLTEDGDGLVWTEGQQELTQADGRHKSIHAYVDIGRLGQKLGRADPTGRYKRANSRLKVETSQPRPKDKTSKLRQKIETGHPTPKLKVEMGQLRMKKVDMGRRLTMLDSSLRLKVDTSLARTKVYTGQLESRVDIGWPRSKVDTDNLDRWLKVDMGRHGLKAYTGWTRLTIEISQVGPPKGDTNRLEPKVETSDVKTGHPTRPIAGWSLNEPTQPDSFISELEKFEPGPTHYGLVGDSREGSTGIKGLDRSTWVECSNKLTYAKHPRVKVDMDQLGSKNINMSCPKPKINTFFPRTMVHTGQHWPKVDTTGLGRHRAWAEGQDDKRLTWTGSNHRSKRVGPVRTLTQAGDSCRKLRWANWVERRHKQARTKGKHILAWADD</sequence>
<reference evidence="2 3" key="1">
    <citation type="journal article" date="2023" name="Life. Sci Alliance">
        <title>Evolutionary insights into 3D genome organization and epigenetic landscape of Vigna mungo.</title>
        <authorList>
            <person name="Junaid A."/>
            <person name="Singh B."/>
            <person name="Bhatia S."/>
        </authorList>
    </citation>
    <scope>NUCLEOTIDE SEQUENCE [LARGE SCALE GENOMIC DNA]</scope>
    <source>
        <strain evidence="2">Urdbean</strain>
    </source>
</reference>
<evidence type="ECO:0000313" key="2">
    <source>
        <dbReference type="EMBL" id="WVZ04060.1"/>
    </source>
</evidence>
<evidence type="ECO:0000256" key="1">
    <source>
        <dbReference type="SAM" id="MobiDB-lite"/>
    </source>
</evidence>
<organism evidence="2 3">
    <name type="scientific">Vigna mungo</name>
    <name type="common">Black gram</name>
    <name type="synonym">Phaseolus mungo</name>
    <dbReference type="NCBI Taxonomy" id="3915"/>
    <lineage>
        <taxon>Eukaryota</taxon>
        <taxon>Viridiplantae</taxon>
        <taxon>Streptophyta</taxon>
        <taxon>Embryophyta</taxon>
        <taxon>Tracheophyta</taxon>
        <taxon>Spermatophyta</taxon>
        <taxon>Magnoliopsida</taxon>
        <taxon>eudicotyledons</taxon>
        <taxon>Gunneridae</taxon>
        <taxon>Pentapetalae</taxon>
        <taxon>rosids</taxon>
        <taxon>fabids</taxon>
        <taxon>Fabales</taxon>
        <taxon>Fabaceae</taxon>
        <taxon>Papilionoideae</taxon>
        <taxon>50 kb inversion clade</taxon>
        <taxon>NPAAA clade</taxon>
        <taxon>indigoferoid/millettioid clade</taxon>
        <taxon>Phaseoleae</taxon>
        <taxon>Vigna</taxon>
    </lineage>
</organism>
<feature type="region of interest" description="Disordered" evidence="1">
    <location>
        <begin position="216"/>
        <end position="250"/>
    </location>
</feature>
<feature type="compositionally biased region" description="Basic and acidic residues" evidence="1">
    <location>
        <begin position="103"/>
        <end position="117"/>
    </location>
</feature>